<dbReference type="SUPFAM" id="SSF88723">
    <property type="entry name" value="PIN domain-like"/>
    <property type="match status" value="1"/>
</dbReference>
<evidence type="ECO:0000313" key="1">
    <source>
        <dbReference type="EMBL" id="AFK05886.1"/>
    </source>
</evidence>
<organism evidence="1 2">
    <name type="scientific">Mesotoga prima MesG1.Ag.4.2</name>
    <dbReference type="NCBI Taxonomy" id="660470"/>
    <lineage>
        <taxon>Bacteria</taxon>
        <taxon>Thermotogati</taxon>
        <taxon>Thermotogota</taxon>
        <taxon>Thermotogae</taxon>
        <taxon>Kosmotogales</taxon>
        <taxon>Kosmotogaceae</taxon>
        <taxon>Mesotoga</taxon>
    </lineage>
</organism>
<gene>
    <name evidence="1" type="ORF">Theba_0140</name>
</gene>
<reference evidence="1 2" key="1">
    <citation type="journal article" date="2012" name="Genome Biol. Evol.">
        <title>Genome Sequence of the Mesophilic Thermotogales Bacterium Mesotoga prima MesG1.Ag.4.2 Reveals the Largest Thermotogales Genome To Date.</title>
        <authorList>
            <person name="Zhaxybayeva O."/>
            <person name="Swithers K.S."/>
            <person name="Foght J."/>
            <person name="Green A.G."/>
            <person name="Bruce D."/>
            <person name="Detter C."/>
            <person name="Han S."/>
            <person name="Teshima H."/>
            <person name="Han J."/>
            <person name="Woyke T."/>
            <person name="Pitluck S."/>
            <person name="Nolan M."/>
            <person name="Ivanova N."/>
            <person name="Pati A."/>
            <person name="Land M.L."/>
            <person name="Dlutek M."/>
            <person name="Doolittle W.F."/>
            <person name="Noll K.M."/>
            <person name="Nesbo C.L."/>
        </authorList>
    </citation>
    <scope>NUCLEOTIDE SEQUENCE [LARGE SCALE GENOMIC DNA]</scope>
    <source>
        <strain evidence="2">mesG1.Ag.4.2</strain>
    </source>
</reference>
<dbReference type="GeneID" id="87106001"/>
<dbReference type="InterPro" id="IPR029060">
    <property type="entry name" value="PIN-like_dom_sf"/>
</dbReference>
<dbReference type="HOGENOM" id="CLU_116293_1_0_0"/>
<name>I2F1T3_9BACT</name>
<dbReference type="RefSeq" id="WP_014730051.1">
    <property type="nucleotide sequence ID" value="NC_017934.1"/>
</dbReference>
<dbReference type="KEGG" id="mpg:Theba_0140"/>
<dbReference type="eggNOG" id="COG5166">
    <property type="taxonomic scope" value="Bacteria"/>
</dbReference>
<evidence type="ECO:0008006" key="3">
    <source>
        <dbReference type="Google" id="ProtNLM"/>
    </source>
</evidence>
<proteinExistence type="predicted"/>
<evidence type="ECO:0000313" key="2">
    <source>
        <dbReference type="Proteomes" id="UP000002881"/>
    </source>
</evidence>
<dbReference type="AlphaFoldDB" id="I2F1T3"/>
<sequence>MSKENANSQVYVIDTSSILDWLKRYYSSDVFPALWDKVHDLIAEERLIAPYEVYKEIQVGGDEIAKWASKHEEMFIEPSNSEQSFVGDMISNSKVTTPKKTKSGLWADPWVVAMAKEKEAIVITGEQARNVFPASRIPDVCKLYKIRCGTFLELMRLEKWVF</sequence>
<dbReference type="PIRSF" id="PIRSF008505">
    <property type="entry name" value="UCP008505"/>
    <property type="match status" value="1"/>
</dbReference>
<accession>I2F1T3</accession>
<protein>
    <recommendedName>
        <fullName evidence="3">DUF4411 family protein</fullName>
    </recommendedName>
</protein>
<dbReference type="Proteomes" id="UP000002881">
    <property type="component" value="Chromosome"/>
</dbReference>
<dbReference type="EMBL" id="CP003532">
    <property type="protein sequence ID" value="AFK05886.1"/>
    <property type="molecule type" value="Genomic_DNA"/>
</dbReference>
<dbReference type="InterPro" id="IPR016541">
    <property type="entry name" value="UCP008505"/>
</dbReference>
<dbReference type="Pfam" id="PF14367">
    <property type="entry name" value="DUF4411"/>
    <property type="match status" value="1"/>
</dbReference>
<dbReference type="STRING" id="660470.Theba_0140"/>
<keyword evidence="2" id="KW-1185">Reference proteome</keyword>